<reference evidence="2 3" key="1">
    <citation type="journal article" date="2010" name="Proc. Natl. Acad. Sci. U.S.A.">
        <title>Insights into evolution of multicellular fungi from the assembled chromosomes of the mushroom Coprinopsis cinerea (Coprinus cinereus).</title>
        <authorList>
            <person name="Stajich J.E."/>
            <person name="Wilke S.K."/>
            <person name="Ahren D."/>
            <person name="Au C.H."/>
            <person name="Birren B.W."/>
            <person name="Borodovsky M."/>
            <person name="Burns C."/>
            <person name="Canback B."/>
            <person name="Casselton L.A."/>
            <person name="Cheng C.K."/>
            <person name="Deng J."/>
            <person name="Dietrich F.S."/>
            <person name="Fargo D.C."/>
            <person name="Farman M.L."/>
            <person name="Gathman A.C."/>
            <person name="Goldberg J."/>
            <person name="Guigo R."/>
            <person name="Hoegger P.J."/>
            <person name="Hooker J.B."/>
            <person name="Huggins A."/>
            <person name="James T.Y."/>
            <person name="Kamada T."/>
            <person name="Kilaru S."/>
            <person name="Kodira C."/>
            <person name="Kues U."/>
            <person name="Kupfer D."/>
            <person name="Kwan H.S."/>
            <person name="Lomsadze A."/>
            <person name="Li W."/>
            <person name="Lilly W.W."/>
            <person name="Ma L.J."/>
            <person name="Mackey A.J."/>
            <person name="Manning G."/>
            <person name="Martin F."/>
            <person name="Muraguchi H."/>
            <person name="Natvig D.O."/>
            <person name="Palmerini H."/>
            <person name="Ramesh M.A."/>
            <person name="Rehmeyer C.J."/>
            <person name="Roe B.A."/>
            <person name="Shenoy N."/>
            <person name="Stanke M."/>
            <person name="Ter-Hovhannisyan V."/>
            <person name="Tunlid A."/>
            <person name="Velagapudi R."/>
            <person name="Vision T.J."/>
            <person name="Zeng Q."/>
            <person name="Zolan M.E."/>
            <person name="Pukkila P.J."/>
        </authorList>
    </citation>
    <scope>NUCLEOTIDE SEQUENCE [LARGE SCALE GENOMIC DNA]</scope>
    <source>
        <strain evidence="3">Okayama-7 / 130 / ATCC MYA-4618 / FGSC 9003</strain>
    </source>
</reference>
<name>A8NP68_COPC7</name>
<sequence length="227" mass="24683">MSQLSPSCCRRASSYPRANGYFERRDCCKYRQSRERGLYRTDGKCDEERPSCEWCELFSSTECSFSVVHVTQPPIIPGSEAITTPQVVSTSSGTSESEESNANLSETDEFIKAEPVSGSTIPVDGDYQSAKMGELCGVVEVEDKLVAEDPTEIMQVGEGSSSGFPMEPSPLTFPSKADISTWFDPSFSLLPSSGNVQPTLPQYSLVPLSDGAAIGNADEEPLDYNTR</sequence>
<comment type="caution">
    <text evidence="2">The sequence shown here is derived from an EMBL/GenBank/DDBJ whole genome shotgun (WGS) entry which is preliminary data.</text>
</comment>
<dbReference type="EMBL" id="AACS02000012">
    <property type="protein sequence ID" value="EAU86544.2"/>
    <property type="molecule type" value="Genomic_DNA"/>
</dbReference>
<proteinExistence type="predicted"/>
<evidence type="ECO:0000256" key="1">
    <source>
        <dbReference type="SAM" id="MobiDB-lite"/>
    </source>
</evidence>
<dbReference type="VEuPathDB" id="FungiDB:CC1G_12606"/>
<dbReference type="InParanoid" id="A8NP68"/>
<accession>A8NP68</accession>
<feature type="compositionally biased region" description="Low complexity" evidence="1">
    <location>
        <begin position="89"/>
        <end position="105"/>
    </location>
</feature>
<gene>
    <name evidence="2" type="ORF">CC1G_12606</name>
</gene>
<dbReference type="AlphaFoldDB" id="A8NP68"/>
<feature type="region of interest" description="Disordered" evidence="1">
    <location>
        <begin position="85"/>
        <end position="105"/>
    </location>
</feature>
<evidence type="ECO:0000313" key="2">
    <source>
        <dbReference type="EMBL" id="EAU86544.2"/>
    </source>
</evidence>
<protein>
    <recommendedName>
        <fullName evidence="4">Zn(2)-C6 fungal-type domain-containing protein</fullName>
    </recommendedName>
</protein>
<dbReference type="KEGG" id="cci:CC1G_12606"/>
<dbReference type="GeneID" id="6011807"/>
<organism evidence="2 3">
    <name type="scientific">Coprinopsis cinerea (strain Okayama-7 / 130 / ATCC MYA-4618 / FGSC 9003)</name>
    <name type="common">Inky cap fungus</name>
    <name type="synonym">Hormographiella aspergillata</name>
    <dbReference type="NCBI Taxonomy" id="240176"/>
    <lineage>
        <taxon>Eukaryota</taxon>
        <taxon>Fungi</taxon>
        <taxon>Dikarya</taxon>
        <taxon>Basidiomycota</taxon>
        <taxon>Agaricomycotina</taxon>
        <taxon>Agaricomycetes</taxon>
        <taxon>Agaricomycetidae</taxon>
        <taxon>Agaricales</taxon>
        <taxon>Agaricineae</taxon>
        <taxon>Psathyrellaceae</taxon>
        <taxon>Coprinopsis</taxon>
    </lineage>
</organism>
<dbReference type="RefSeq" id="XP_001835278.2">
    <property type="nucleotide sequence ID" value="XM_001835226.2"/>
</dbReference>
<keyword evidence="3" id="KW-1185">Reference proteome</keyword>
<dbReference type="HOGENOM" id="CLU_1219639_0_0_1"/>
<evidence type="ECO:0000313" key="3">
    <source>
        <dbReference type="Proteomes" id="UP000001861"/>
    </source>
</evidence>
<dbReference type="Proteomes" id="UP000001861">
    <property type="component" value="Unassembled WGS sequence"/>
</dbReference>
<evidence type="ECO:0008006" key="4">
    <source>
        <dbReference type="Google" id="ProtNLM"/>
    </source>
</evidence>